<dbReference type="AlphaFoldDB" id="X1HUT6"/>
<dbReference type="Pfam" id="PF02663">
    <property type="entry name" value="FmdE"/>
    <property type="match status" value="1"/>
</dbReference>
<protein>
    <recommendedName>
        <fullName evidence="1">Formylmethanofuran dehydrogenase subunit E domain-containing protein</fullName>
    </recommendedName>
</protein>
<dbReference type="EMBL" id="BARU01027416">
    <property type="protein sequence ID" value="GAH73936.1"/>
    <property type="molecule type" value="Genomic_DNA"/>
</dbReference>
<feature type="domain" description="Formylmethanofuran dehydrogenase subunit E" evidence="1">
    <location>
        <begin position="2"/>
        <end position="77"/>
    </location>
</feature>
<dbReference type="SUPFAM" id="SSF143555">
    <property type="entry name" value="FwdE-like"/>
    <property type="match status" value="1"/>
</dbReference>
<comment type="caution">
    <text evidence="2">The sequence shown here is derived from an EMBL/GenBank/DDBJ whole genome shotgun (WGS) entry which is preliminary data.</text>
</comment>
<feature type="non-terminal residue" evidence="2">
    <location>
        <position position="1"/>
    </location>
</feature>
<dbReference type="PANTHER" id="PTHR39418:SF1">
    <property type="entry name" value="DEHYDROGENASE"/>
    <property type="match status" value="1"/>
</dbReference>
<sequence>FAVTIMSRKTGSAVRIALKSRQWVREDASDKDEEAAELFRRVVKDRQEDPEASRRMKELFREKSFETVTMSEEELFDITDVPATFPEYAPIVDSETCKTCGEEFMGTKKAQEDGEPVCLACAGTDCMAVLGRGICMLKRGVFPT</sequence>
<organism evidence="2">
    <name type="scientific">marine sediment metagenome</name>
    <dbReference type="NCBI Taxonomy" id="412755"/>
    <lineage>
        <taxon>unclassified sequences</taxon>
        <taxon>metagenomes</taxon>
        <taxon>ecological metagenomes</taxon>
    </lineage>
</organism>
<gene>
    <name evidence="2" type="ORF">S03H2_43888</name>
</gene>
<dbReference type="InterPro" id="IPR053194">
    <property type="entry name" value="tRNA_methyltr_O"/>
</dbReference>
<evidence type="ECO:0000313" key="2">
    <source>
        <dbReference type="EMBL" id="GAH73936.1"/>
    </source>
</evidence>
<dbReference type="InterPro" id="IPR003814">
    <property type="entry name" value="FmdEsu_dom"/>
</dbReference>
<dbReference type="Gene3D" id="3.30.1330.130">
    <property type="match status" value="1"/>
</dbReference>
<accession>X1HUT6</accession>
<name>X1HUT6_9ZZZZ</name>
<proteinExistence type="predicted"/>
<reference evidence="2" key="1">
    <citation type="journal article" date="2014" name="Front. Microbiol.">
        <title>High frequency of phylogenetically diverse reductive dehalogenase-homologous genes in deep subseafloor sedimentary metagenomes.</title>
        <authorList>
            <person name="Kawai M."/>
            <person name="Futagami T."/>
            <person name="Toyoda A."/>
            <person name="Takaki Y."/>
            <person name="Nishi S."/>
            <person name="Hori S."/>
            <person name="Arai W."/>
            <person name="Tsubouchi T."/>
            <person name="Morono Y."/>
            <person name="Uchiyama I."/>
            <person name="Ito T."/>
            <person name="Fujiyama A."/>
            <person name="Inagaki F."/>
            <person name="Takami H."/>
        </authorList>
    </citation>
    <scope>NUCLEOTIDE SEQUENCE</scope>
    <source>
        <strain evidence="2">Expedition CK06-06</strain>
    </source>
</reference>
<evidence type="ECO:0000259" key="1">
    <source>
        <dbReference type="Pfam" id="PF02663"/>
    </source>
</evidence>
<dbReference type="PANTHER" id="PTHR39418">
    <property type="entry name" value="DEHYDROGENASE-RELATED"/>
    <property type="match status" value="1"/>
</dbReference>